<evidence type="ECO:0000313" key="2">
    <source>
        <dbReference type="EMBL" id="QXH85586.1"/>
    </source>
</evidence>
<organism evidence="1">
    <name type="scientific">Pseudomonas tritici</name>
    <dbReference type="NCBI Taxonomy" id="2745518"/>
    <lineage>
        <taxon>Bacteria</taxon>
        <taxon>Pseudomonadati</taxon>
        <taxon>Pseudomonadota</taxon>
        <taxon>Gammaproteobacteria</taxon>
        <taxon>Pseudomonadales</taxon>
        <taxon>Pseudomonadaceae</taxon>
        <taxon>Pseudomonas</taxon>
    </lineage>
</organism>
<dbReference type="SUPFAM" id="SSF141571">
    <property type="entry name" value="Pentapeptide repeat-like"/>
    <property type="match status" value="2"/>
</dbReference>
<name>A0A8H9YTZ4_9PSED</name>
<gene>
    <name evidence="2" type="ORF">HU722_0008950</name>
    <name evidence="1" type="ORF">HU722_18590</name>
</gene>
<dbReference type="PANTHER" id="PTHR14136">
    <property type="entry name" value="BTB_POZ DOMAIN-CONTAINING PROTEIN KCTD9"/>
    <property type="match status" value="1"/>
</dbReference>
<dbReference type="RefSeq" id="WP_186753019.1">
    <property type="nucleotide sequence ID" value="NZ_CP077084.1"/>
</dbReference>
<proteinExistence type="predicted"/>
<dbReference type="EMBL" id="JABWQF010000010">
    <property type="protein sequence ID" value="MBC3293535.1"/>
    <property type="molecule type" value="Genomic_DNA"/>
</dbReference>
<accession>A0A8H9YTZ4</accession>
<reference evidence="2" key="2">
    <citation type="submission" date="2021-06" db="EMBL/GenBank/DDBJ databases">
        <title>Updating the genus Pseudomonas: Description of 43 new species and partition of the Pseudomonas putida group.</title>
        <authorList>
            <person name="Girard L."/>
            <person name="Lood C."/>
            <person name="Vandamme P."/>
            <person name="Rokni-Zadeh H."/>
            <person name="van Noort V."/>
            <person name="Hofte M."/>
            <person name="Lavigne R."/>
            <person name="De Mot R."/>
        </authorList>
    </citation>
    <scope>NUCLEOTIDE SEQUENCE</scope>
    <source>
        <strain evidence="2">SWRI145</strain>
    </source>
</reference>
<dbReference type="EMBL" id="CP077084">
    <property type="protein sequence ID" value="QXH85586.1"/>
    <property type="molecule type" value="Genomic_DNA"/>
</dbReference>
<dbReference type="PANTHER" id="PTHR14136:SF17">
    <property type="entry name" value="BTB_POZ DOMAIN-CONTAINING PROTEIN KCTD9"/>
    <property type="match status" value="1"/>
</dbReference>
<dbReference type="Gene3D" id="2.160.20.80">
    <property type="entry name" value="E3 ubiquitin-protein ligase SopA"/>
    <property type="match status" value="4"/>
</dbReference>
<dbReference type="Proteomes" id="UP000615613">
    <property type="component" value="Chromosome"/>
</dbReference>
<dbReference type="Pfam" id="PF00805">
    <property type="entry name" value="Pentapeptide"/>
    <property type="match status" value="4"/>
</dbReference>
<dbReference type="AlphaFoldDB" id="A0A8H9YTZ4"/>
<dbReference type="KEGG" id="ptrt:HU722_0008950"/>
<sequence>MDGFHDKAHYFIFTDDSLPTPEKISEIKERLAKHETWLQTLGREGVRFRANRENFTGVDFSHRKLSGAEFTECKFDKAMLNDCEFLDLKDSGPNTVFFNCDLKDSIFDASRFSACIISVVRASGCSFYGASLENVSIIGNVRSYEDDNDVINDFRHCTISNTSVTNFNFYGALFDKCSLYMAKFSNCVFNKVDFSKALPASSLFFEGCKMSRVSFYDLVIEGSVFNKCNLARANFDRVKAKGSKFASSVLSYAKFANSDVSESVWGGSAVDYADFTGASLHHGEARLCDFTSTDFRNAQLYSLDLSGSTLRGAIIDSSTNINLTNFTGCTWLTGEICKAESIGRCIFK</sequence>
<evidence type="ECO:0000313" key="3">
    <source>
        <dbReference type="Proteomes" id="UP000615613"/>
    </source>
</evidence>
<reference evidence="1" key="1">
    <citation type="journal article" date="2020" name="Microorganisms">
        <title>Reliable Identification of Environmental Pseudomonas Isolates Using the rpoD Gene.</title>
        <authorList>
            <consortium name="The Broad Institute Genome Sequencing Platform"/>
            <person name="Girard L."/>
            <person name="Lood C."/>
            <person name="Rokni-Zadeh H."/>
            <person name="van Noort V."/>
            <person name="Lavigne R."/>
            <person name="De Mot R."/>
        </authorList>
    </citation>
    <scope>NUCLEOTIDE SEQUENCE [LARGE SCALE GENOMIC DNA]</scope>
    <source>
        <strain evidence="1">SWRI145</strain>
    </source>
</reference>
<evidence type="ECO:0000313" key="1">
    <source>
        <dbReference type="EMBL" id="MBC3293535.1"/>
    </source>
</evidence>
<dbReference type="InterPro" id="IPR051082">
    <property type="entry name" value="Pentapeptide-BTB/POZ_domain"/>
</dbReference>
<dbReference type="InterPro" id="IPR001646">
    <property type="entry name" value="5peptide_repeat"/>
</dbReference>
<keyword evidence="3" id="KW-1185">Reference proteome</keyword>
<protein>
    <submittedName>
        <fullName evidence="1">Pentapeptide repeat-containing protein</fullName>
    </submittedName>
</protein>